<keyword evidence="4 10" id="KW-0067">ATP-binding</keyword>
<dbReference type="CDD" id="cd03251">
    <property type="entry name" value="ABCC_MsbA"/>
    <property type="match status" value="1"/>
</dbReference>
<dbReference type="EMBL" id="CP036259">
    <property type="protein sequence ID" value="QDR79178.1"/>
    <property type="molecule type" value="Genomic_DNA"/>
</dbReference>
<evidence type="ECO:0000313" key="11">
    <source>
        <dbReference type="Proteomes" id="UP000320776"/>
    </source>
</evidence>
<dbReference type="InterPro" id="IPR003439">
    <property type="entry name" value="ABC_transporter-like_ATP-bd"/>
</dbReference>
<evidence type="ECO:0000256" key="2">
    <source>
        <dbReference type="ARBA" id="ARBA00022692"/>
    </source>
</evidence>
<keyword evidence="6 7" id="KW-0472">Membrane</keyword>
<dbReference type="Gene3D" id="3.40.50.300">
    <property type="entry name" value="P-loop containing nucleotide triphosphate hydrolases"/>
    <property type="match status" value="1"/>
</dbReference>
<evidence type="ECO:0000256" key="6">
    <source>
        <dbReference type="ARBA" id="ARBA00023136"/>
    </source>
</evidence>
<keyword evidence="11" id="KW-1185">Reference proteome</keyword>
<dbReference type="Pfam" id="PF00005">
    <property type="entry name" value="ABC_tran"/>
    <property type="match status" value="1"/>
</dbReference>
<feature type="transmembrane region" description="Helical" evidence="7">
    <location>
        <begin position="20"/>
        <end position="40"/>
    </location>
</feature>
<dbReference type="AlphaFoldDB" id="A0A517DPE5"/>
<dbReference type="Gene3D" id="1.20.1560.10">
    <property type="entry name" value="ABC transporter type 1, transmembrane domain"/>
    <property type="match status" value="1"/>
</dbReference>
<feature type="transmembrane region" description="Helical" evidence="7">
    <location>
        <begin position="159"/>
        <end position="178"/>
    </location>
</feature>
<dbReference type="GO" id="GO:0005524">
    <property type="term" value="F:ATP binding"/>
    <property type="evidence" value="ECO:0007669"/>
    <property type="project" value="UniProtKB-KW"/>
</dbReference>
<dbReference type="FunFam" id="3.40.50.300:FF:000218">
    <property type="entry name" value="Multidrug ABC transporter ATP-binding protein"/>
    <property type="match status" value="1"/>
</dbReference>
<accession>A0A517DPE5</accession>
<dbReference type="PANTHER" id="PTHR43394:SF1">
    <property type="entry name" value="ATP-BINDING CASSETTE SUB-FAMILY B MEMBER 10, MITOCHONDRIAL"/>
    <property type="match status" value="1"/>
</dbReference>
<keyword evidence="2 7" id="KW-0812">Transmembrane</keyword>
<feature type="domain" description="ABC transmembrane type-1" evidence="9">
    <location>
        <begin position="20"/>
        <end position="302"/>
    </location>
</feature>
<dbReference type="InterPro" id="IPR027417">
    <property type="entry name" value="P-loop_NTPase"/>
</dbReference>
<feature type="transmembrane region" description="Helical" evidence="7">
    <location>
        <begin position="277"/>
        <end position="298"/>
    </location>
</feature>
<dbReference type="InterPro" id="IPR011527">
    <property type="entry name" value="ABC1_TM_dom"/>
</dbReference>
<evidence type="ECO:0000256" key="3">
    <source>
        <dbReference type="ARBA" id="ARBA00022741"/>
    </source>
</evidence>
<feature type="transmembrane region" description="Helical" evidence="7">
    <location>
        <begin position="52"/>
        <end position="73"/>
    </location>
</feature>
<dbReference type="Pfam" id="PF00664">
    <property type="entry name" value="ABC_membrane"/>
    <property type="match status" value="1"/>
</dbReference>
<evidence type="ECO:0000259" key="9">
    <source>
        <dbReference type="PROSITE" id="PS50929"/>
    </source>
</evidence>
<dbReference type="SUPFAM" id="SSF52540">
    <property type="entry name" value="P-loop containing nucleoside triphosphate hydrolases"/>
    <property type="match status" value="1"/>
</dbReference>
<dbReference type="GO" id="GO:0015421">
    <property type="term" value="F:ABC-type oligopeptide transporter activity"/>
    <property type="evidence" value="ECO:0007669"/>
    <property type="project" value="TreeGrafter"/>
</dbReference>
<dbReference type="KEGG" id="sted:SPTER_04460"/>
<feature type="transmembrane region" description="Helical" evidence="7">
    <location>
        <begin position="245"/>
        <end position="265"/>
    </location>
</feature>
<dbReference type="SMART" id="SM00382">
    <property type="entry name" value="AAA"/>
    <property type="match status" value="1"/>
</dbReference>
<dbReference type="InterPro" id="IPR039421">
    <property type="entry name" value="Type_1_exporter"/>
</dbReference>
<dbReference type="Proteomes" id="UP000320776">
    <property type="component" value="Chromosome"/>
</dbReference>
<dbReference type="InterPro" id="IPR017871">
    <property type="entry name" value="ABC_transporter-like_CS"/>
</dbReference>
<dbReference type="GO" id="GO:0005886">
    <property type="term" value="C:plasma membrane"/>
    <property type="evidence" value="ECO:0007669"/>
    <property type="project" value="UniProtKB-SubCell"/>
</dbReference>
<protein>
    <submittedName>
        <fullName evidence="10">Multidrug export ATP-binding/permease protein</fullName>
        <ecNumber evidence="10">3.6.3.-</ecNumber>
    </submittedName>
</protein>
<dbReference type="GO" id="GO:0016887">
    <property type="term" value="F:ATP hydrolysis activity"/>
    <property type="evidence" value="ECO:0007669"/>
    <property type="project" value="InterPro"/>
</dbReference>
<evidence type="ECO:0000259" key="8">
    <source>
        <dbReference type="PROSITE" id="PS50893"/>
    </source>
</evidence>
<dbReference type="RefSeq" id="WP_246105444.1">
    <property type="nucleotide sequence ID" value="NZ_CP036259.1"/>
</dbReference>
<feature type="transmembrane region" description="Helical" evidence="7">
    <location>
        <begin position="137"/>
        <end position="153"/>
    </location>
</feature>
<gene>
    <name evidence="10" type="ORF">SPTER_04460</name>
</gene>
<feature type="domain" description="ABC transporter" evidence="8">
    <location>
        <begin position="336"/>
        <end position="570"/>
    </location>
</feature>
<dbReference type="InterPro" id="IPR003593">
    <property type="entry name" value="AAA+_ATPase"/>
</dbReference>
<name>A0A517DPE5_9FIRM</name>
<dbReference type="CDD" id="cd18549">
    <property type="entry name" value="ABC_6TM_YwjA_like"/>
    <property type="match status" value="1"/>
</dbReference>
<evidence type="ECO:0000256" key="4">
    <source>
        <dbReference type="ARBA" id="ARBA00022840"/>
    </source>
</evidence>
<keyword evidence="3" id="KW-0547">Nucleotide-binding</keyword>
<dbReference type="PROSITE" id="PS50929">
    <property type="entry name" value="ABC_TM1F"/>
    <property type="match status" value="1"/>
</dbReference>
<evidence type="ECO:0000256" key="5">
    <source>
        <dbReference type="ARBA" id="ARBA00022989"/>
    </source>
</evidence>
<dbReference type="PROSITE" id="PS00211">
    <property type="entry name" value="ABC_TRANSPORTER_1"/>
    <property type="match status" value="1"/>
</dbReference>
<dbReference type="InterPro" id="IPR036640">
    <property type="entry name" value="ABC1_TM_sf"/>
</dbReference>
<reference evidence="10 11" key="1">
    <citation type="submission" date="2019-02" db="EMBL/GenBank/DDBJ databases">
        <title>Closed genome of Sporomusa termitida DSM 4440.</title>
        <authorList>
            <person name="Poehlein A."/>
            <person name="Daniel R."/>
        </authorList>
    </citation>
    <scope>NUCLEOTIDE SEQUENCE [LARGE SCALE GENOMIC DNA]</scope>
    <source>
        <strain evidence="10 11">DSM 4440</strain>
    </source>
</reference>
<evidence type="ECO:0000256" key="1">
    <source>
        <dbReference type="ARBA" id="ARBA00004651"/>
    </source>
</evidence>
<comment type="subcellular location">
    <subcellularLocation>
        <location evidence="1">Cell membrane</location>
        <topology evidence="1">Multi-pass membrane protein</topology>
    </subcellularLocation>
</comment>
<dbReference type="EC" id="3.6.3.-" evidence="10"/>
<dbReference type="SUPFAM" id="SSF90123">
    <property type="entry name" value="ABC transporter transmembrane region"/>
    <property type="match status" value="1"/>
</dbReference>
<evidence type="ECO:0000313" key="10">
    <source>
        <dbReference type="EMBL" id="QDR79178.1"/>
    </source>
</evidence>
<keyword evidence="5 7" id="KW-1133">Transmembrane helix</keyword>
<proteinExistence type="predicted"/>
<organism evidence="10 11">
    <name type="scientific">Sporomusa termitida</name>
    <dbReference type="NCBI Taxonomy" id="2377"/>
    <lineage>
        <taxon>Bacteria</taxon>
        <taxon>Bacillati</taxon>
        <taxon>Bacillota</taxon>
        <taxon>Negativicutes</taxon>
        <taxon>Selenomonadales</taxon>
        <taxon>Sporomusaceae</taxon>
        <taxon>Sporomusa</taxon>
    </lineage>
</organism>
<dbReference type="PROSITE" id="PS50893">
    <property type="entry name" value="ABC_TRANSPORTER_2"/>
    <property type="match status" value="1"/>
</dbReference>
<evidence type="ECO:0000256" key="7">
    <source>
        <dbReference type="SAM" id="Phobius"/>
    </source>
</evidence>
<sequence length="574" mass="63508">MVKNMKRFLKYYRPYKGLFFLDLFCAVAAALLGLLFPFTVSRIVDTLLPAGNWGLILSSCAALAGVYLVNTALKYVVDYWGERLGLYIETDLRTELYTHMQKLSFRFFDNHKTGQLASRISNDLLDVGNMAHYGPEHFLIAVFTLIGSLFLMFCANWQLALLLGVFVLMLLAMNIYFMQRLVAARGRMFGAIGGFISRLEDGIGGIRVVQAFANENYQRKLFMKDNQKFCEAKIEGFKNTAKNEAVTYIFINLLPVLALLGGSWFTLNGGMSSGGLFSFILLATVMVTPVQMLAAFSVRFPNGMAGFKNFLEIMDTEPEIKDAAGAVEVSSLRGDIRYENITFGYNQGQAVLENINLSVCAGETVAFVGASGSGKTTLCSLLPRFYEPEAGHIAIDGMDIRDMTLYSLRRQIGVVQQDVFLFAGTVRENIQFGKLDATEQEIWAAARRAQLDAFIREQPDGLDTIIGERGVKLSGGQKQRLSIARMFLKNPPILILDEATSALDTQTEAAIQQSLAELSKGRTTLVIAHRLATVRNADRIVVLTESGIMEQGSHEQLLQQGGIYSRLHRGQAGA</sequence>
<keyword evidence="10" id="KW-0378">Hydrolase</keyword>
<dbReference type="PANTHER" id="PTHR43394">
    <property type="entry name" value="ATP-DEPENDENT PERMEASE MDL1, MITOCHONDRIAL"/>
    <property type="match status" value="1"/>
</dbReference>